<keyword evidence="1" id="KW-1133">Transmembrane helix</keyword>
<keyword evidence="1" id="KW-0472">Membrane</keyword>
<dbReference type="EMBL" id="QXDA01000006">
    <property type="protein sequence ID" value="RIA20638.1"/>
    <property type="molecule type" value="Genomic_DNA"/>
</dbReference>
<dbReference type="AlphaFoldDB" id="A0A397M9H9"/>
<accession>A0A397M9H9</accession>
<gene>
    <name evidence="2" type="ORF">DFO61_4252</name>
</gene>
<evidence type="ECO:0000313" key="2">
    <source>
        <dbReference type="EMBL" id="RIA20638.1"/>
    </source>
</evidence>
<dbReference type="Proteomes" id="UP000265836">
    <property type="component" value="Unassembled WGS sequence"/>
</dbReference>
<feature type="transmembrane region" description="Helical" evidence="1">
    <location>
        <begin position="59"/>
        <end position="80"/>
    </location>
</feature>
<comment type="caution">
    <text evidence="2">The sequence shown here is derived from an EMBL/GenBank/DDBJ whole genome shotgun (WGS) entry which is preliminary data.</text>
</comment>
<feature type="transmembrane region" description="Helical" evidence="1">
    <location>
        <begin position="87"/>
        <end position="107"/>
    </location>
</feature>
<sequence>MTTATDHPFAQRLAQLPDSRLLRADQPTGAPLMCMPEVEEQTEHYLAIEHGDSADRGMLTGALGGVAGLFCSAFSLAFYLDHRPEPALTTLLFALALFTIPFVWEVLRPMPLPILLNRRTRELYFEQEGEIYHTPWDGIAAATYAYGTVGPYTAGMRHAALETLLHRYGHPQEQVVINLGSPTGKSLDMQLGFWEYLRAYMNNGPWFDQQGQPSDSPEFNQSLLAVRKRRGHWTRLQWRDIKEQYQANGGRNFLSGSDFVLLVGSLFLAPLNAIQNFTYALAKRRARSQWPQMIRERLRADGPTNRLVDLESTSSNTGV</sequence>
<reference evidence="2 3" key="1">
    <citation type="submission" date="2018-08" db="EMBL/GenBank/DDBJ databases">
        <title>Genome sequencing of rice bacterial endophytes.</title>
        <authorList>
            <person name="Venturi V."/>
        </authorList>
    </citation>
    <scope>NUCLEOTIDE SEQUENCE [LARGE SCALE GENOMIC DNA]</scope>
    <source>
        <strain evidence="2 3">E1205</strain>
    </source>
</reference>
<evidence type="ECO:0000313" key="3">
    <source>
        <dbReference type="Proteomes" id="UP000265836"/>
    </source>
</evidence>
<organism evidence="2 3">
    <name type="scientific">Ectopseudomonas oleovorans</name>
    <name type="common">Pseudomonas oleovorans</name>
    <dbReference type="NCBI Taxonomy" id="301"/>
    <lineage>
        <taxon>Bacteria</taxon>
        <taxon>Pseudomonadati</taxon>
        <taxon>Pseudomonadota</taxon>
        <taxon>Gammaproteobacteria</taxon>
        <taxon>Pseudomonadales</taxon>
        <taxon>Pseudomonadaceae</taxon>
        <taxon>Ectopseudomonas</taxon>
    </lineage>
</organism>
<proteinExistence type="predicted"/>
<evidence type="ECO:0000256" key="1">
    <source>
        <dbReference type="SAM" id="Phobius"/>
    </source>
</evidence>
<name>A0A397M9H9_ECTOL</name>
<keyword evidence="1" id="KW-0812">Transmembrane</keyword>
<dbReference type="RefSeq" id="WP_249929140.1">
    <property type="nucleotide sequence ID" value="NZ_QXDA01000006.1"/>
</dbReference>
<protein>
    <submittedName>
        <fullName evidence="2">Uncharacterized protein</fullName>
    </submittedName>
</protein>